<dbReference type="Gene3D" id="3.40.50.150">
    <property type="entry name" value="Vaccinia Virus protein VP39"/>
    <property type="match status" value="1"/>
</dbReference>
<feature type="region of interest" description="Disordered" evidence="7">
    <location>
        <begin position="1"/>
        <end position="28"/>
    </location>
</feature>
<evidence type="ECO:0000256" key="4">
    <source>
        <dbReference type="ARBA" id="ARBA00022694"/>
    </source>
</evidence>
<dbReference type="GO" id="GO:0031515">
    <property type="term" value="C:tRNA (m1A) methyltransferase complex"/>
    <property type="evidence" value="ECO:0007669"/>
    <property type="project" value="InterPro"/>
</dbReference>
<evidence type="ECO:0000256" key="3">
    <source>
        <dbReference type="ARBA" id="ARBA00021704"/>
    </source>
</evidence>
<evidence type="ECO:0000256" key="7">
    <source>
        <dbReference type="SAM" id="MobiDB-lite"/>
    </source>
</evidence>
<keyword evidence="9" id="KW-1185">Reference proteome</keyword>
<comment type="subcellular location">
    <subcellularLocation>
        <location evidence="1">Nucleus</location>
    </subcellularLocation>
</comment>
<dbReference type="Proteomes" id="UP001209878">
    <property type="component" value="Unassembled WGS sequence"/>
</dbReference>
<feature type="compositionally biased region" description="Polar residues" evidence="7">
    <location>
        <begin position="213"/>
        <end position="225"/>
    </location>
</feature>
<keyword evidence="5" id="KW-0539">Nucleus</keyword>
<dbReference type="AlphaFoldDB" id="A0AAD9K3L0"/>
<keyword evidence="4" id="KW-0819">tRNA processing</keyword>
<proteinExistence type="inferred from homology"/>
<dbReference type="PANTHER" id="PTHR12945">
    <property type="entry name" value="TRANSLATION INITIATION FACTOR EIF3-RELATED"/>
    <property type="match status" value="1"/>
</dbReference>
<dbReference type="InterPro" id="IPR029063">
    <property type="entry name" value="SAM-dependent_MTases_sf"/>
</dbReference>
<dbReference type="InterPro" id="IPR017423">
    <property type="entry name" value="TRM6"/>
</dbReference>
<protein>
    <recommendedName>
        <fullName evidence="3">tRNA (adenine(58)-N(1))-methyltransferase non-catalytic subunit TRM6</fullName>
    </recommendedName>
    <alternativeName>
        <fullName evidence="6">tRNA(m1A58)-methyltransferase subunit TRM6</fullName>
    </alternativeName>
</protein>
<evidence type="ECO:0000256" key="2">
    <source>
        <dbReference type="ARBA" id="ARBA00008320"/>
    </source>
</evidence>
<name>A0AAD9K3L0_RIDPI</name>
<sequence>MFVGDNGDSLENPEKDNRNLVDGSGNQKLSRDDIEAMKKGGVGGHNIVEQLIENSATFSKKTDFAQEKYIKKKKKKYLPVFTVLRPTTRLLAEMYFNKGPLKICNLRVDSLAQILNEANVRAHNKLIVMETCLGLVLGAVMERMAGEGVIINFFTGTAPSRPAVDAFSYPDSYKSVIYDVPLDLVHSLGTDTDSAKDSAVDNPGQDSAKTEDTSAPLNGDTTSDPTGDLTEVSMVESERTSRGEADTAPSDGGTRVGVSASEAVDTDSSQKCVTDVSAAGEREETPESRLVKGAGSWKKRKFVSEEDRLVKRQLKAKTLHDAKVILAQRDMDGLIVASRFHPTPVVLSLIDYVAPSRPLVVFCQHQEPLLDCYMKLKKRGGVVLLKLTETWLREYQVLPSRTHPQVNMSGTGGYLLTGTVVERTREEMDKPS</sequence>
<evidence type="ECO:0000256" key="5">
    <source>
        <dbReference type="ARBA" id="ARBA00023242"/>
    </source>
</evidence>
<dbReference type="GO" id="GO:0005634">
    <property type="term" value="C:nucleus"/>
    <property type="evidence" value="ECO:0007669"/>
    <property type="project" value="UniProtKB-SubCell"/>
</dbReference>
<feature type="compositionally biased region" description="Basic and acidic residues" evidence="7">
    <location>
        <begin position="236"/>
        <end position="245"/>
    </location>
</feature>
<evidence type="ECO:0000313" key="9">
    <source>
        <dbReference type="Proteomes" id="UP001209878"/>
    </source>
</evidence>
<dbReference type="EMBL" id="JAODUO010001448">
    <property type="protein sequence ID" value="KAK2163730.1"/>
    <property type="molecule type" value="Genomic_DNA"/>
</dbReference>
<accession>A0AAD9K3L0</accession>
<organism evidence="8 9">
    <name type="scientific">Ridgeia piscesae</name>
    <name type="common">Tubeworm</name>
    <dbReference type="NCBI Taxonomy" id="27915"/>
    <lineage>
        <taxon>Eukaryota</taxon>
        <taxon>Metazoa</taxon>
        <taxon>Spiralia</taxon>
        <taxon>Lophotrochozoa</taxon>
        <taxon>Annelida</taxon>
        <taxon>Polychaeta</taxon>
        <taxon>Sedentaria</taxon>
        <taxon>Canalipalpata</taxon>
        <taxon>Sabellida</taxon>
        <taxon>Siboglinidae</taxon>
        <taxon>Ridgeia</taxon>
    </lineage>
</organism>
<evidence type="ECO:0000256" key="6">
    <source>
        <dbReference type="ARBA" id="ARBA00032319"/>
    </source>
</evidence>
<reference evidence="8" key="1">
    <citation type="journal article" date="2023" name="Mol. Biol. Evol.">
        <title>Third-Generation Sequencing Reveals the Adaptive Role of the Epigenome in Three Deep-Sea Polychaetes.</title>
        <authorList>
            <person name="Perez M."/>
            <person name="Aroh O."/>
            <person name="Sun Y."/>
            <person name="Lan Y."/>
            <person name="Juniper S.K."/>
            <person name="Young C.R."/>
            <person name="Angers B."/>
            <person name="Qian P.Y."/>
        </authorList>
    </citation>
    <scope>NUCLEOTIDE SEQUENCE</scope>
    <source>
        <strain evidence="8">R07B-5</strain>
    </source>
</reference>
<evidence type="ECO:0000256" key="1">
    <source>
        <dbReference type="ARBA" id="ARBA00004123"/>
    </source>
</evidence>
<dbReference type="GO" id="GO:0030488">
    <property type="term" value="P:tRNA methylation"/>
    <property type="evidence" value="ECO:0007669"/>
    <property type="project" value="InterPro"/>
</dbReference>
<dbReference type="PANTHER" id="PTHR12945:SF0">
    <property type="entry name" value="TRNA (ADENINE(58)-N(1))-METHYLTRANSFERASE NON-CATALYTIC SUBUNIT TRM6"/>
    <property type="match status" value="1"/>
</dbReference>
<comment type="caution">
    <text evidence="8">The sequence shown here is derived from an EMBL/GenBank/DDBJ whole genome shotgun (WGS) entry which is preliminary data.</text>
</comment>
<gene>
    <name evidence="8" type="ORF">NP493_1443g00013</name>
</gene>
<comment type="similarity">
    <text evidence="2">Belongs to the TRM6/GCD10 family.</text>
</comment>
<evidence type="ECO:0000313" key="8">
    <source>
        <dbReference type="EMBL" id="KAK2163730.1"/>
    </source>
</evidence>
<dbReference type="Pfam" id="PF04189">
    <property type="entry name" value="Gcd10p"/>
    <property type="match status" value="1"/>
</dbReference>
<feature type="region of interest" description="Disordered" evidence="7">
    <location>
        <begin position="191"/>
        <end position="269"/>
    </location>
</feature>